<comment type="caution">
    <text evidence="2">The sequence shown here is derived from an EMBL/GenBank/DDBJ whole genome shotgun (WGS) entry which is preliminary data.</text>
</comment>
<dbReference type="AlphaFoldDB" id="A0A371PEL3"/>
<dbReference type="SUPFAM" id="SSF50249">
    <property type="entry name" value="Nucleic acid-binding proteins"/>
    <property type="match status" value="1"/>
</dbReference>
<evidence type="ECO:0000313" key="2">
    <source>
        <dbReference type="EMBL" id="REK73948.1"/>
    </source>
</evidence>
<protein>
    <submittedName>
        <fullName evidence="2">RNB domain-containing ribonuclease</fullName>
    </submittedName>
</protein>
<organism evidence="2 3">
    <name type="scientific">Aeromicrobium endophyticum</name>
    <dbReference type="NCBI Taxonomy" id="2292704"/>
    <lineage>
        <taxon>Bacteria</taxon>
        <taxon>Bacillati</taxon>
        <taxon>Actinomycetota</taxon>
        <taxon>Actinomycetes</taxon>
        <taxon>Propionibacteriales</taxon>
        <taxon>Nocardioidaceae</taxon>
        <taxon>Aeromicrobium</taxon>
    </lineage>
</organism>
<dbReference type="InterPro" id="IPR050180">
    <property type="entry name" value="RNR_Ribonuclease"/>
</dbReference>
<dbReference type="PANTHER" id="PTHR23355:SF42">
    <property type="entry name" value="RIBONUCLEASE II, CHLOROPLASTIC_MITOCHONDRIAL"/>
    <property type="match status" value="1"/>
</dbReference>
<dbReference type="SMART" id="SM00955">
    <property type="entry name" value="RNB"/>
    <property type="match status" value="1"/>
</dbReference>
<evidence type="ECO:0000259" key="1">
    <source>
        <dbReference type="SMART" id="SM00955"/>
    </source>
</evidence>
<accession>A0A371PEL3</accession>
<reference evidence="2 3" key="1">
    <citation type="submission" date="2018-08" db="EMBL/GenBank/DDBJ databases">
        <title>Aeromicrobium sp. M2KJ-4, whole genome shotgun sequence.</title>
        <authorList>
            <person name="Tuo L."/>
        </authorList>
    </citation>
    <scope>NUCLEOTIDE SEQUENCE [LARGE SCALE GENOMIC DNA]</scope>
    <source>
        <strain evidence="2 3">M2KJ-4</strain>
    </source>
</reference>
<keyword evidence="3" id="KW-1185">Reference proteome</keyword>
<proteinExistence type="predicted"/>
<dbReference type="Pfam" id="PF00773">
    <property type="entry name" value="RNB"/>
    <property type="match status" value="1"/>
</dbReference>
<dbReference type="GO" id="GO:0003723">
    <property type="term" value="F:RNA binding"/>
    <property type="evidence" value="ECO:0007669"/>
    <property type="project" value="InterPro"/>
</dbReference>
<evidence type="ECO:0000313" key="3">
    <source>
        <dbReference type="Proteomes" id="UP000265581"/>
    </source>
</evidence>
<dbReference type="GO" id="GO:0006402">
    <property type="term" value="P:mRNA catabolic process"/>
    <property type="evidence" value="ECO:0007669"/>
    <property type="project" value="TreeGrafter"/>
</dbReference>
<dbReference type="GO" id="GO:0000932">
    <property type="term" value="C:P-body"/>
    <property type="evidence" value="ECO:0007669"/>
    <property type="project" value="TreeGrafter"/>
</dbReference>
<dbReference type="EMBL" id="QUBR01000001">
    <property type="protein sequence ID" value="REK73948.1"/>
    <property type="molecule type" value="Genomic_DNA"/>
</dbReference>
<dbReference type="Pfam" id="PF18614">
    <property type="entry name" value="RNase_II_C_S1"/>
    <property type="match status" value="1"/>
</dbReference>
<dbReference type="GO" id="GO:0000175">
    <property type="term" value="F:3'-5'-RNA exonuclease activity"/>
    <property type="evidence" value="ECO:0007669"/>
    <property type="project" value="TreeGrafter"/>
</dbReference>
<dbReference type="InterPro" id="IPR040596">
    <property type="entry name" value="RNase_II_C_S1"/>
</dbReference>
<dbReference type="PANTHER" id="PTHR23355">
    <property type="entry name" value="RIBONUCLEASE"/>
    <property type="match status" value="1"/>
</dbReference>
<dbReference type="Proteomes" id="UP000265581">
    <property type="component" value="Unassembled WGS sequence"/>
</dbReference>
<sequence length="431" mass="45356">MPDVEDATAIPFVTIDPPGSLDLDQAMLLERVGDGFTVHYAIADLGSVVAPGGAIDQEARRRGQTIYLPDGRVPLHPPVMSEGACSLLPDQVRPAAVWTIEVDSTGATVAASVRRGLVRSVARLDYEGVQASFDAGSPHPSVEPLADLGRLRLALRASLGAIELALPEQEVVRTADGWAVQLHRRTGVDAWNAEISLLTGMAAAQLMLDAGIGLLRTLPPAEDEARAAFLHAARALGVVVPPDATPSEVLAGLDPHQPLSLALMRDATGLLRGAGYEAFDGAPPEQPTHAGIGGPYAHVTAPLRRLADRFGTQVCLAVCAGAEVPAWVREALPSLGDVMQASDRRASAADRAAIDLAEVWQLGGRVSETFDAIVLRADDDGGEVMLVEPPVVARCSGAGLPEGHHVTVRLTGVDEERRSIQLTYEKGHEKG</sequence>
<feature type="domain" description="RNB" evidence="1">
    <location>
        <begin position="4"/>
        <end position="321"/>
    </location>
</feature>
<dbReference type="InterPro" id="IPR012340">
    <property type="entry name" value="NA-bd_OB-fold"/>
</dbReference>
<dbReference type="InterPro" id="IPR001900">
    <property type="entry name" value="RNase_II/R"/>
</dbReference>
<name>A0A371PEL3_9ACTN</name>
<gene>
    <name evidence="2" type="ORF">DX116_01460</name>
</gene>